<accession>A0AAW2FFP1</accession>
<feature type="compositionally biased region" description="Basic residues" evidence="1">
    <location>
        <begin position="1"/>
        <end position="17"/>
    </location>
</feature>
<dbReference type="AlphaFoldDB" id="A0AAW2FFP1"/>
<dbReference type="Proteomes" id="UP001430953">
    <property type="component" value="Unassembled WGS sequence"/>
</dbReference>
<dbReference type="EMBL" id="JADYXP020000011">
    <property type="protein sequence ID" value="KAL0114789.1"/>
    <property type="molecule type" value="Genomic_DNA"/>
</dbReference>
<feature type="compositionally biased region" description="Polar residues" evidence="1">
    <location>
        <begin position="61"/>
        <end position="70"/>
    </location>
</feature>
<evidence type="ECO:0000256" key="1">
    <source>
        <dbReference type="SAM" id="MobiDB-lite"/>
    </source>
</evidence>
<sequence>MPKHKSRKKDFLRQRHRYSSDYSLDYRRSRDRSARSRRPPSMSPDKENATERSSDLRHSPDGSTCARNLQQTRNLIADLRYNRFEVMPLTPSPANSGRASPKWRSSELVTDAQTVAYDRGVEPDTSTCRDSGHNRLCHSVINFFSEPSVLSGELVNAPLETEIPVIDVVNVSPDIQEIDASSEAAVLASKLFEGDKQAPTLSN</sequence>
<keyword evidence="3" id="KW-1185">Reference proteome</keyword>
<comment type="caution">
    <text evidence="2">The sequence shown here is derived from an EMBL/GenBank/DDBJ whole genome shotgun (WGS) entry which is preliminary data.</text>
</comment>
<evidence type="ECO:0000313" key="3">
    <source>
        <dbReference type="Proteomes" id="UP001430953"/>
    </source>
</evidence>
<proteinExistence type="predicted"/>
<reference evidence="2 3" key="1">
    <citation type="submission" date="2023-03" db="EMBL/GenBank/DDBJ databases">
        <title>High recombination rates correlate with genetic variation in Cardiocondyla obscurior ants.</title>
        <authorList>
            <person name="Errbii M."/>
        </authorList>
    </citation>
    <scope>NUCLEOTIDE SEQUENCE [LARGE SCALE GENOMIC DNA]</scope>
    <source>
        <strain evidence="2">Alpha-2009</strain>
        <tissue evidence="2">Whole body</tissue>
    </source>
</reference>
<name>A0AAW2FFP1_9HYME</name>
<feature type="compositionally biased region" description="Basic and acidic residues" evidence="1">
    <location>
        <begin position="44"/>
        <end position="60"/>
    </location>
</feature>
<protein>
    <submittedName>
        <fullName evidence="2">Uncharacterized protein</fullName>
    </submittedName>
</protein>
<feature type="region of interest" description="Disordered" evidence="1">
    <location>
        <begin position="1"/>
        <end position="70"/>
    </location>
</feature>
<gene>
    <name evidence="2" type="ORF">PUN28_011835</name>
</gene>
<feature type="compositionally biased region" description="Basic and acidic residues" evidence="1">
    <location>
        <begin position="24"/>
        <end position="34"/>
    </location>
</feature>
<evidence type="ECO:0000313" key="2">
    <source>
        <dbReference type="EMBL" id="KAL0114789.1"/>
    </source>
</evidence>
<organism evidence="2 3">
    <name type="scientific">Cardiocondyla obscurior</name>
    <dbReference type="NCBI Taxonomy" id="286306"/>
    <lineage>
        <taxon>Eukaryota</taxon>
        <taxon>Metazoa</taxon>
        <taxon>Ecdysozoa</taxon>
        <taxon>Arthropoda</taxon>
        <taxon>Hexapoda</taxon>
        <taxon>Insecta</taxon>
        <taxon>Pterygota</taxon>
        <taxon>Neoptera</taxon>
        <taxon>Endopterygota</taxon>
        <taxon>Hymenoptera</taxon>
        <taxon>Apocrita</taxon>
        <taxon>Aculeata</taxon>
        <taxon>Formicoidea</taxon>
        <taxon>Formicidae</taxon>
        <taxon>Myrmicinae</taxon>
        <taxon>Cardiocondyla</taxon>
    </lineage>
</organism>